<dbReference type="PANTHER" id="PTHR46182:SF2">
    <property type="entry name" value="FI19480P1"/>
    <property type="match status" value="1"/>
</dbReference>
<dbReference type="OrthoDB" id="103335at2"/>
<dbReference type="InterPro" id="IPR015915">
    <property type="entry name" value="Kelch-typ_b-propeller"/>
</dbReference>
<dbReference type="InterPro" id="IPR029865">
    <property type="entry name" value="KIAA0319-like"/>
</dbReference>
<dbReference type="Gene3D" id="2.60.40.10">
    <property type="entry name" value="Immunoglobulins"/>
    <property type="match status" value="1"/>
</dbReference>
<accession>A0A3M9MAB4</accession>
<comment type="caution">
    <text evidence="3">The sequence shown here is derived from an EMBL/GenBank/DDBJ whole genome shotgun (WGS) entry which is preliminary data.</text>
</comment>
<evidence type="ECO:0000256" key="1">
    <source>
        <dbReference type="SAM" id="SignalP"/>
    </source>
</evidence>
<dbReference type="InterPro" id="IPR022409">
    <property type="entry name" value="PKD/Chitinase_dom"/>
</dbReference>
<dbReference type="RefSeq" id="WP_123128861.1">
    <property type="nucleotide sequence ID" value="NZ_RJJD01000021.1"/>
</dbReference>
<dbReference type="Gene3D" id="2.120.10.80">
    <property type="entry name" value="Kelch-type beta propeller"/>
    <property type="match status" value="1"/>
</dbReference>
<dbReference type="AlphaFoldDB" id="A0A3M9MAB4"/>
<dbReference type="SUPFAM" id="SSF117281">
    <property type="entry name" value="Kelch motif"/>
    <property type="match status" value="1"/>
</dbReference>
<proteinExistence type="predicted"/>
<dbReference type="EMBL" id="RJJD01000021">
    <property type="protein sequence ID" value="RNI22502.1"/>
    <property type="molecule type" value="Genomic_DNA"/>
</dbReference>
<sequence>MKPQFSYTLFLFLVPLLLFSCQDNDDFQNPNNPEVIPTVVAYAGLDQSITLPQSTVALDGSQSTVTNGEIARYNWAKVSGPSSFSLNDPTAARTVVSNLENGEYQFELKVTALGGISSRDTVKVIVKAEPTYEHWTRLNYLPANDFFFGSGDWFGGANILMGIGDQVFAVSNKGIVFQLSGTNNWQTKGNFPEQMERPPLVFSFGNRGYCLRGAHLWQYDVGQNLWQLKREVPEQIRDAQVALVLKSRVYLVSTSMGKVMSYDFATDTYSPEKDYQGSGTSTGFVVKGKGYCVEEKGRCWEFDPETGTWRQRASLPQPITRMTGFYLNNHGYVLSDVGNAAYNHSLPMKVWRYDPAADLWTEFEEGYPGFGVNDVQATSLGNRVYVGLGYHNGDFTTTDLWLFD</sequence>
<keyword evidence="1" id="KW-0732">Signal</keyword>
<gene>
    <name evidence="3" type="ORF">EFB08_20605</name>
</gene>
<dbReference type="Proteomes" id="UP000272117">
    <property type="component" value="Unassembled WGS sequence"/>
</dbReference>
<dbReference type="SMART" id="SM00089">
    <property type="entry name" value="PKD"/>
    <property type="match status" value="1"/>
</dbReference>
<feature type="signal peptide" evidence="1">
    <location>
        <begin position="1"/>
        <end position="20"/>
    </location>
</feature>
<reference evidence="3 4" key="1">
    <citation type="submission" date="2018-11" db="EMBL/GenBank/DDBJ databases">
        <title>Rufibacter latericius sp. nov., isolated from water in Baiyang Lake.</title>
        <authorList>
            <person name="Yang Y."/>
        </authorList>
    </citation>
    <scope>NUCLEOTIDE SEQUENCE [LARGE SCALE GENOMIC DNA]</scope>
    <source>
        <strain evidence="3 4">R-22-1c-1</strain>
    </source>
</reference>
<name>A0A3M9MAB4_9BACT</name>
<organism evidence="3 4">
    <name type="scientific">Rufibacter latericius</name>
    <dbReference type="NCBI Taxonomy" id="2487040"/>
    <lineage>
        <taxon>Bacteria</taxon>
        <taxon>Pseudomonadati</taxon>
        <taxon>Bacteroidota</taxon>
        <taxon>Cytophagia</taxon>
        <taxon>Cytophagales</taxon>
        <taxon>Hymenobacteraceae</taxon>
        <taxon>Rufibacter</taxon>
    </lineage>
</organism>
<dbReference type="Pfam" id="PF22352">
    <property type="entry name" value="K319L-like_PKD"/>
    <property type="match status" value="1"/>
</dbReference>
<dbReference type="GO" id="GO:0031410">
    <property type="term" value="C:cytoplasmic vesicle"/>
    <property type="evidence" value="ECO:0007669"/>
    <property type="project" value="TreeGrafter"/>
</dbReference>
<keyword evidence="4" id="KW-1185">Reference proteome</keyword>
<dbReference type="PROSITE" id="PS51257">
    <property type="entry name" value="PROKAR_LIPOPROTEIN"/>
    <property type="match status" value="1"/>
</dbReference>
<evidence type="ECO:0000313" key="4">
    <source>
        <dbReference type="Proteomes" id="UP000272117"/>
    </source>
</evidence>
<protein>
    <recommendedName>
        <fullName evidence="2">PKD/Chitinase domain-containing protein</fullName>
    </recommendedName>
</protein>
<dbReference type="InterPro" id="IPR013783">
    <property type="entry name" value="Ig-like_fold"/>
</dbReference>
<feature type="chain" id="PRO_5018291617" description="PKD/Chitinase domain-containing protein" evidence="1">
    <location>
        <begin position="21"/>
        <end position="404"/>
    </location>
</feature>
<evidence type="ECO:0000313" key="3">
    <source>
        <dbReference type="EMBL" id="RNI22502.1"/>
    </source>
</evidence>
<feature type="domain" description="PKD/Chitinase" evidence="2">
    <location>
        <begin position="40"/>
        <end position="129"/>
    </location>
</feature>
<dbReference type="PANTHER" id="PTHR46182">
    <property type="entry name" value="FI19480P1"/>
    <property type="match status" value="1"/>
</dbReference>
<dbReference type="GO" id="GO:0016020">
    <property type="term" value="C:membrane"/>
    <property type="evidence" value="ECO:0007669"/>
    <property type="project" value="TreeGrafter"/>
</dbReference>
<evidence type="ECO:0000259" key="2">
    <source>
        <dbReference type="SMART" id="SM00089"/>
    </source>
</evidence>